<dbReference type="EMBL" id="CP039349">
    <property type="protein sequence ID" value="QCD94015.1"/>
    <property type="molecule type" value="Genomic_DNA"/>
</dbReference>
<proteinExistence type="predicted"/>
<protein>
    <submittedName>
        <fullName evidence="1">Uncharacterized protein</fullName>
    </submittedName>
</protein>
<dbReference type="AlphaFoldDB" id="A0A4D6LZ17"/>
<reference evidence="1 2" key="1">
    <citation type="submission" date="2019-04" db="EMBL/GenBank/DDBJ databases">
        <title>An improved genome assembly and genetic linkage map for asparagus bean, Vigna unguiculata ssp. sesquipedialis.</title>
        <authorList>
            <person name="Xia Q."/>
            <person name="Zhang R."/>
            <person name="Dong Y."/>
        </authorList>
    </citation>
    <scope>NUCLEOTIDE SEQUENCE [LARGE SCALE GENOMIC DNA]</scope>
    <source>
        <tissue evidence="1">Leaf</tissue>
    </source>
</reference>
<accession>A0A4D6LZ17</accession>
<keyword evidence="2" id="KW-1185">Reference proteome</keyword>
<organism evidence="1 2">
    <name type="scientific">Vigna unguiculata</name>
    <name type="common">Cowpea</name>
    <dbReference type="NCBI Taxonomy" id="3917"/>
    <lineage>
        <taxon>Eukaryota</taxon>
        <taxon>Viridiplantae</taxon>
        <taxon>Streptophyta</taxon>
        <taxon>Embryophyta</taxon>
        <taxon>Tracheophyta</taxon>
        <taxon>Spermatophyta</taxon>
        <taxon>Magnoliopsida</taxon>
        <taxon>eudicotyledons</taxon>
        <taxon>Gunneridae</taxon>
        <taxon>Pentapetalae</taxon>
        <taxon>rosids</taxon>
        <taxon>fabids</taxon>
        <taxon>Fabales</taxon>
        <taxon>Fabaceae</taxon>
        <taxon>Papilionoideae</taxon>
        <taxon>50 kb inversion clade</taxon>
        <taxon>NPAAA clade</taxon>
        <taxon>indigoferoid/millettioid clade</taxon>
        <taxon>Phaseoleae</taxon>
        <taxon>Vigna</taxon>
    </lineage>
</organism>
<evidence type="ECO:0000313" key="1">
    <source>
        <dbReference type="EMBL" id="QCD94015.1"/>
    </source>
</evidence>
<sequence length="125" mass="14045">MVRCSWWCTKIVDSRRWWMCEDGRRNEWLCCRCVAASGHLLRSGVRRFAVVMLSAKCCCRCFFFSYDVAAPGAVVMVGCVAAGQVRDGTRTNDVVALTARVVAVGMVMVGEEKIRVRVSCVRWGR</sequence>
<name>A0A4D6LZ17_VIGUN</name>
<gene>
    <name evidence="1" type="ORF">DEO72_LG5g2093</name>
</gene>
<evidence type="ECO:0000313" key="2">
    <source>
        <dbReference type="Proteomes" id="UP000501690"/>
    </source>
</evidence>
<dbReference type="Proteomes" id="UP000501690">
    <property type="component" value="Linkage Group LG5"/>
</dbReference>